<dbReference type="PANTHER" id="PTHR13847:SF281">
    <property type="entry name" value="FAD DEPENDENT OXIDOREDUCTASE DOMAIN-CONTAINING PROTEIN"/>
    <property type="match status" value="1"/>
</dbReference>
<evidence type="ECO:0000313" key="7">
    <source>
        <dbReference type="EMBL" id="CAB4971848.1"/>
    </source>
</evidence>
<evidence type="ECO:0000313" key="5">
    <source>
        <dbReference type="EMBL" id="CAB4849982.1"/>
    </source>
</evidence>
<dbReference type="EMBL" id="CAESGF010000005">
    <property type="protein sequence ID" value="CAB4363318.1"/>
    <property type="molecule type" value="Genomic_DNA"/>
</dbReference>
<accession>A0A6J7BW19</accession>
<evidence type="ECO:0000313" key="3">
    <source>
        <dbReference type="EMBL" id="CAB4731406.1"/>
    </source>
</evidence>
<dbReference type="Gene3D" id="3.50.50.60">
    <property type="entry name" value="FAD/NAD(P)-binding domain"/>
    <property type="match status" value="1"/>
</dbReference>
<organism evidence="5">
    <name type="scientific">freshwater metagenome</name>
    <dbReference type="NCBI Taxonomy" id="449393"/>
    <lineage>
        <taxon>unclassified sequences</taxon>
        <taxon>metagenomes</taxon>
        <taxon>ecological metagenomes</taxon>
    </lineage>
</organism>
<name>A0A6J7BW19_9ZZZZ</name>
<dbReference type="GO" id="GO:0005737">
    <property type="term" value="C:cytoplasm"/>
    <property type="evidence" value="ECO:0007669"/>
    <property type="project" value="TreeGrafter"/>
</dbReference>
<proteinExistence type="predicted"/>
<dbReference type="SUPFAM" id="SSF51905">
    <property type="entry name" value="FAD/NAD(P)-binding domain"/>
    <property type="match status" value="1"/>
</dbReference>
<dbReference type="Gene3D" id="3.30.9.10">
    <property type="entry name" value="D-Amino Acid Oxidase, subunit A, domain 2"/>
    <property type="match status" value="1"/>
</dbReference>
<gene>
    <name evidence="3" type="ORF">UFOPK2656_02142</name>
    <name evidence="4" type="ORF">UFOPK3099_01070</name>
    <name evidence="5" type="ORF">UFOPK3267_01041</name>
    <name evidence="6" type="ORF">UFOPK3651_01199</name>
    <name evidence="7" type="ORF">UFOPK3931_00188</name>
    <name evidence="2" type="ORF">UFOPK4189_01100</name>
</gene>
<dbReference type="EMBL" id="CAFAAV010000066">
    <property type="protein sequence ID" value="CAB4815953.1"/>
    <property type="molecule type" value="Genomic_DNA"/>
</dbReference>
<dbReference type="EMBL" id="CAFBOL010000003">
    <property type="protein sequence ID" value="CAB4971848.1"/>
    <property type="molecule type" value="Genomic_DNA"/>
</dbReference>
<dbReference type="Pfam" id="PF01266">
    <property type="entry name" value="DAO"/>
    <property type="match status" value="1"/>
</dbReference>
<dbReference type="PANTHER" id="PTHR13847">
    <property type="entry name" value="SARCOSINE DEHYDROGENASE-RELATED"/>
    <property type="match status" value="1"/>
</dbReference>
<sequence length="478" mass="53366">MSLIDDDNSPYKAFHLDAIADADPYPYWYDDADEPDSNPTLVRTENCDLCIIGGGYNGLWTAIIAKERDPNRDVLLIEAHEIGSAASGRNGGFMESSLTHGVANGQERFGAELPLLEELGLKNLNDIEAAITKYKIDCDYERTGVIDIASTFHSPTYLDELRDDYTQLRALGQKVEWLDQAAMQAQVNSPTYTGGLWRKDRAAIVDPARLAWGLKSAAMSLGVRIYEDTKATKIEKDGVGVLVSTALGNIRAGRVALATNASKPLLKRVGHFIAPVYDYCMVTEPLTKAQLAEIGWEGRQGLSDISNQFHYYRLTQDNRILWGGYDVIYYWGGKMSTEFESRPETWAKLSKHFFDTFPQLEGVKFTHTWGGVIDTCSRFCVFWGRGMQGRVAYSVGYTGLGVASTRFGAEVMLDILDGKRSKATETEFVKSKPLPFPPEPFRFIGIQATRYSLDREDKTGKRNAWLRGLDRFGLGFDS</sequence>
<dbReference type="InterPro" id="IPR036188">
    <property type="entry name" value="FAD/NAD-bd_sf"/>
</dbReference>
<dbReference type="InterPro" id="IPR006076">
    <property type="entry name" value="FAD-dep_OxRdtase"/>
</dbReference>
<dbReference type="EMBL" id="CAFBMT010000005">
    <property type="protein sequence ID" value="CAB4926425.1"/>
    <property type="molecule type" value="Genomic_DNA"/>
</dbReference>
<evidence type="ECO:0000259" key="1">
    <source>
        <dbReference type="Pfam" id="PF01266"/>
    </source>
</evidence>
<evidence type="ECO:0000313" key="6">
    <source>
        <dbReference type="EMBL" id="CAB4926425.1"/>
    </source>
</evidence>
<dbReference type="AlphaFoldDB" id="A0A6J7BW19"/>
<dbReference type="EMBL" id="CAFBIY010000045">
    <property type="protein sequence ID" value="CAB4849982.1"/>
    <property type="molecule type" value="Genomic_DNA"/>
</dbReference>
<dbReference type="EMBL" id="CAEZYF010000014">
    <property type="protein sequence ID" value="CAB4731406.1"/>
    <property type="molecule type" value="Genomic_DNA"/>
</dbReference>
<reference evidence="5" key="1">
    <citation type="submission" date="2020-05" db="EMBL/GenBank/DDBJ databases">
        <authorList>
            <person name="Chiriac C."/>
            <person name="Salcher M."/>
            <person name="Ghai R."/>
            <person name="Kavagutti S V."/>
        </authorList>
    </citation>
    <scope>NUCLEOTIDE SEQUENCE</scope>
</reference>
<feature type="domain" description="FAD dependent oxidoreductase" evidence="1">
    <location>
        <begin position="48"/>
        <end position="412"/>
    </location>
</feature>
<protein>
    <submittedName>
        <fullName evidence="5">Unannotated protein</fullName>
    </submittedName>
</protein>
<evidence type="ECO:0000313" key="4">
    <source>
        <dbReference type="EMBL" id="CAB4815953.1"/>
    </source>
</evidence>
<evidence type="ECO:0000313" key="2">
    <source>
        <dbReference type="EMBL" id="CAB4363318.1"/>
    </source>
</evidence>